<proteinExistence type="predicted"/>
<evidence type="ECO:0000313" key="4">
    <source>
        <dbReference type="Proteomes" id="UP001597418"/>
    </source>
</evidence>
<gene>
    <name evidence="3" type="ORF">ACFSQ6_00875</name>
</gene>
<dbReference type="InterPro" id="IPR014907">
    <property type="entry name" value="BT4734-like_N"/>
</dbReference>
<feature type="region of interest" description="Disordered" evidence="1">
    <location>
        <begin position="915"/>
        <end position="945"/>
    </location>
</feature>
<organism evidence="3 4">
    <name type="scientific">Sphingobacterium populi</name>
    <dbReference type="NCBI Taxonomy" id="1812824"/>
    <lineage>
        <taxon>Bacteria</taxon>
        <taxon>Pseudomonadati</taxon>
        <taxon>Bacteroidota</taxon>
        <taxon>Sphingobacteriia</taxon>
        <taxon>Sphingobacteriales</taxon>
        <taxon>Sphingobacteriaceae</taxon>
        <taxon>Sphingobacterium</taxon>
    </lineage>
</organism>
<reference evidence="4" key="1">
    <citation type="journal article" date="2019" name="Int. J. Syst. Evol. Microbiol.">
        <title>The Global Catalogue of Microorganisms (GCM) 10K type strain sequencing project: providing services to taxonomists for standard genome sequencing and annotation.</title>
        <authorList>
            <consortium name="The Broad Institute Genomics Platform"/>
            <consortium name="The Broad Institute Genome Sequencing Center for Infectious Disease"/>
            <person name="Wu L."/>
            <person name="Ma J."/>
        </authorList>
    </citation>
    <scope>NUCLEOTIDE SEQUENCE [LARGE SCALE GENOMIC DNA]</scope>
    <source>
        <strain evidence="4">KCTC 42247</strain>
    </source>
</reference>
<evidence type="ECO:0000256" key="1">
    <source>
        <dbReference type="SAM" id="MobiDB-lite"/>
    </source>
</evidence>
<comment type="caution">
    <text evidence="3">The sequence shown here is derived from an EMBL/GenBank/DDBJ whole genome shotgun (WGS) entry which is preliminary data.</text>
</comment>
<accession>A0ABW5U9X7</accession>
<name>A0ABW5U9X7_9SPHI</name>
<dbReference type="Pfam" id="PF08800">
    <property type="entry name" value="BT4734-like_N"/>
    <property type="match status" value="1"/>
</dbReference>
<dbReference type="EMBL" id="JBHUMB010000005">
    <property type="protein sequence ID" value="MFD2741941.1"/>
    <property type="molecule type" value="Genomic_DNA"/>
</dbReference>
<dbReference type="Proteomes" id="UP001597418">
    <property type="component" value="Unassembled WGS sequence"/>
</dbReference>
<feature type="compositionally biased region" description="Basic and acidic residues" evidence="1">
    <location>
        <begin position="915"/>
        <end position="927"/>
    </location>
</feature>
<protein>
    <submittedName>
        <fullName evidence="3">BT4734/BF3469 family protein</fullName>
    </submittedName>
</protein>
<evidence type="ECO:0000313" key="3">
    <source>
        <dbReference type="EMBL" id="MFD2741941.1"/>
    </source>
</evidence>
<dbReference type="RefSeq" id="WP_066753103.1">
    <property type="nucleotide sequence ID" value="NZ_JBHUMB010000005.1"/>
</dbReference>
<evidence type="ECO:0000259" key="2">
    <source>
        <dbReference type="Pfam" id="PF08800"/>
    </source>
</evidence>
<sequence length="945" mass="108830">MNTYKFSYYPGPIRSVVPQREITLQEAVEMIRSDRFKAEVLQIRNADNPDIRRGLKNTLPYFTFSGTFTKRIADALKSHSGLIVLDFDDIEPKKLEQLKKDFSSIDFVALVFISPSGAGLKVVVKIDGEKRFPTVAAYQQQAFRSLAQFFDDNFQLAIDESGKDVPRVCFTSWDSNLYFNATSKVYPVSPDMDEALPSGDIATARAIVNSDKKESDAETQFSDNKTLLRVKHVVEQLESRNLDLTSGYDDWQLIAFSLASLGESAREYFHRVSQIYAFYDHKAADDKFTDAIKKGRFKSAAKFFSLANAYGLDSKLPRTIQEAQKANEAFQIIGNRIESDDYIKYGLYFKQSTGTYWSLDLKGIAREISNFKLRVLYHINTGADEAYRLMQITNVHGLDKILRINTDDFVSAGSFKKVIARLGNFIFKGADQDLVRLQDMLQRHELHTENISTLGWNKRGKFYGFANGLFDTTQNTFHKIDEFGIVTKEKDGQKVNYFIPALSKVFADKDDLFMNEKKFIYIDSPVKYEDWAKQYVQVFGENGRIGLVFWVCALFSDILFKSMGLRMPMPFSYGKRGSGKGTMTQSLTRMWGLKQDQIMLGGATTIVGFMRKMAQFSNGLVWLDEYKNNLPIKVIESIKNLYDRIGYERGKKDNGFTTESTPILSAVWLSGQEMPTAEPALFTRHILLTFAETKRTEEQRKNYRDLQRMEDLGLSHLTMDMLKNREHFAKDFQGIYEATLRELATDVNNNEVDERLLGNYSMLLAVAKMMDKLNMLPFAIEDFKKQCIDMVMHQYFILKGSDDTSKFWQVVEQLVTTYQISEDDHFKLANGYIYIYLQDVYHHYVKAMHDRREVNVLDKPTLENYLKSDSKSYVGRIKKKIGKKYSYALQFNYKELDVDLIRDPDETKLRQKYEEMKLEYNPDKEESGSSGEEGFPPAQQLSADF</sequence>
<feature type="domain" description="BT4734-like N-terminal" evidence="2">
    <location>
        <begin position="55"/>
        <end position="179"/>
    </location>
</feature>
<keyword evidence="4" id="KW-1185">Reference proteome</keyword>